<evidence type="ECO:0000256" key="3">
    <source>
        <dbReference type="ARBA" id="ARBA00022771"/>
    </source>
</evidence>
<dbReference type="PROSITE" id="PS50103">
    <property type="entry name" value="ZF_C3H1"/>
    <property type="match status" value="2"/>
</dbReference>
<name>A0AAE0C1N4_9CHLO</name>
<feature type="domain" description="C3H1-type" evidence="7">
    <location>
        <begin position="135"/>
        <end position="163"/>
    </location>
</feature>
<keyword evidence="2" id="KW-0677">Repeat</keyword>
<reference evidence="8 9" key="1">
    <citation type="journal article" date="2015" name="Genome Biol. Evol.">
        <title>Comparative Genomics of a Bacterivorous Green Alga Reveals Evolutionary Causalities and Consequences of Phago-Mixotrophic Mode of Nutrition.</title>
        <authorList>
            <person name="Burns J.A."/>
            <person name="Paasch A."/>
            <person name="Narechania A."/>
            <person name="Kim E."/>
        </authorList>
    </citation>
    <scope>NUCLEOTIDE SEQUENCE [LARGE SCALE GENOMIC DNA]</scope>
    <source>
        <strain evidence="8 9">PLY_AMNH</strain>
    </source>
</reference>
<evidence type="ECO:0000256" key="6">
    <source>
        <dbReference type="PROSITE-ProRule" id="PRU00723"/>
    </source>
</evidence>
<keyword evidence="5" id="KW-0238">DNA-binding</keyword>
<dbReference type="PRINTS" id="PR01848">
    <property type="entry name" value="U2AUXFACTOR"/>
</dbReference>
<evidence type="ECO:0000313" key="9">
    <source>
        <dbReference type="Proteomes" id="UP001190700"/>
    </source>
</evidence>
<evidence type="ECO:0000256" key="5">
    <source>
        <dbReference type="ARBA" id="ARBA00023125"/>
    </source>
</evidence>
<accession>A0AAE0C1N4</accession>
<organism evidence="8 9">
    <name type="scientific">Cymbomonas tetramitiformis</name>
    <dbReference type="NCBI Taxonomy" id="36881"/>
    <lineage>
        <taxon>Eukaryota</taxon>
        <taxon>Viridiplantae</taxon>
        <taxon>Chlorophyta</taxon>
        <taxon>Pyramimonadophyceae</taxon>
        <taxon>Pyramimonadales</taxon>
        <taxon>Pyramimonadaceae</taxon>
        <taxon>Cymbomonas</taxon>
    </lineage>
</organism>
<dbReference type="InterPro" id="IPR036855">
    <property type="entry name" value="Znf_CCCH_sf"/>
</dbReference>
<dbReference type="InterPro" id="IPR009145">
    <property type="entry name" value="U2AF_small"/>
</dbReference>
<sequence length="178" mass="19622">MSDVFGGYPLGFPIDSAPFKSAASPVPVLDDRKPCDFFAKYGNCRKGDDCKFSHNSGRPSEFVDWNAMYARPAQVQPSWQGSMLGFGSAYPTLPFQRMSGMVDVESLASNRYTDHKGASSRSSRVAPKHERKFNKDGKVICDFFVRFGDCKKGDACQFLHEKPEGAKESAPESAIETA</sequence>
<dbReference type="AlphaFoldDB" id="A0AAE0C1N4"/>
<keyword evidence="3 6" id="KW-0863">Zinc-finger</keyword>
<keyword evidence="9" id="KW-1185">Reference proteome</keyword>
<proteinExistence type="predicted"/>
<evidence type="ECO:0000259" key="7">
    <source>
        <dbReference type="PROSITE" id="PS50103"/>
    </source>
</evidence>
<dbReference type="InterPro" id="IPR000571">
    <property type="entry name" value="Znf_CCCH"/>
</dbReference>
<dbReference type="GO" id="GO:0008270">
    <property type="term" value="F:zinc ion binding"/>
    <property type="evidence" value="ECO:0007669"/>
    <property type="project" value="UniProtKB-KW"/>
</dbReference>
<feature type="domain" description="C3H1-type" evidence="7">
    <location>
        <begin position="29"/>
        <end position="57"/>
    </location>
</feature>
<evidence type="ECO:0000313" key="8">
    <source>
        <dbReference type="EMBL" id="KAK3246763.1"/>
    </source>
</evidence>
<gene>
    <name evidence="8" type="ORF">CYMTET_43715</name>
</gene>
<keyword evidence="4 6" id="KW-0862">Zinc</keyword>
<dbReference type="GO" id="GO:0000398">
    <property type="term" value="P:mRNA splicing, via spliceosome"/>
    <property type="evidence" value="ECO:0007669"/>
    <property type="project" value="InterPro"/>
</dbReference>
<dbReference type="PANTHER" id="PTHR12506:SF50">
    <property type="entry name" value="ZINC FINGER CCCH DOMAIN-CONTAINING PROTEIN 26"/>
    <property type="match status" value="1"/>
</dbReference>
<dbReference type="PANTHER" id="PTHR12506">
    <property type="entry name" value="PROTEIN PHOSPHATASE RELATED"/>
    <property type="match status" value="1"/>
</dbReference>
<evidence type="ECO:0000256" key="2">
    <source>
        <dbReference type="ARBA" id="ARBA00022737"/>
    </source>
</evidence>
<keyword evidence="1 6" id="KW-0479">Metal-binding</keyword>
<dbReference type="SMART" id="SM00356">
    <property type="entry name" value="ZnF_C3H1"/>
    <property type="match status" value="2"/>
</dbReference>
<protein>
    <recommendedName>
        <fullName evidence="7">C3H1-type domain-containing protein</fullName>
    </recommendedName>
</protein>
<dbReference type="GO" id="GO:0089701">
    <property type="term" value="C:U2AF complex"/>
    <property type="evidence" value="ECO:0007669"/>
    <property type="project" value="InterPro"/>
</dbReference>
<evidence type="ECO:0000256" key="4">
    <source>
        <dbReference type="ARBA" id="ARBA00022833"/>
    </source>
</evidence>
<dbReference type="EMBL" id="LGRX02029498">
    <property type="protein sequence ID" value="KAK3246763.1"/>
    <property type="molecule type" value="Genomic_DNA"/>
</dbReference>
<comment type="caution">
    <text evidence="8">The sequence shown here is derived from an EMBL/GenBank/DDBJ whole genome shotgun (WGS) entry which is preliminary data.</text>
</comment>
<feature type="zinc finger region" description="C3H1-type" evidence="6">
    <location>
        <begin position="29"/>
        <end position="57"/>
    </location>
</feature>
<dbReference type="GO" id="GO:0003729">
    <property type="term" value="F:mRNA binding"/>
    <property type="evidence" value="ECO:0007669"/>
    <property type="project" value="TreeGrafter"/>
</dbReference>
<evidence type="ECO:0000256" key="1">
    <source>
        <dbReference type="ARBA" id="ARBA00022723"/>
    </source>
</evidence>
<dbReference type="Pfam" id="PF00642">
    <property type="entry name" value="zf-CCCH"/>
    <property type="match status" value="2"/>
</dbReference>
<feature type="zinc finger region" description="C3H1-type" evidence="6">
    <location>
        <begin position="135"/>
        <end position="163"/>
    </location>
</feature>
<dbReference type="GO" id="GO:0003677">
    <property type="term" value="F:DNA binding"/>
    <property type="evidence" value="ECO:0007669"/>
    <property type="project" value="UniProtKB-KW"/>
</dbReference>
<dbReference type="Gene3D" id="4.10.1000.10">
    <property type="entry name" value="Zinc finger, CCCH-type"/>
    <property type="match status" value="2"/>
</dbReference>
<dbReference type="Proteomes" id="UP001190700">
    <property type="component" value="Unassembled WGS sequence"/>
</dbReference>
<dbReference type="InterPro" id="IPR050974">
    <property type="entry name" value="Plant_ZF_CCCH"/>
</dbReference>
<dbReference type="SUPFAM" id="SSF90229">
    <property type="entry name" value="CCCH zinc finger"/>
    <property type="match status" value="2"/>
</dbReference>